<dbReference type="GO" id="GO:0000932">
    <property type="term" value="C:P-body"/>
    <property type="evidence" value="ECO:0007669"/>
    <property type="project" value="TreeGrafter"/>
</dbReference>
<feature type="compositionally biased region" description="Polar residues" evidence="1">
    <location>
        <begin position="348"/>
        <end position="365"/>
    </location>
</feature>
<feature type="compositionally biased region" description="Low complexity" evidence="1">
    <location>
        <begin position="38"/>
        <end position="48"/>
    </location>
</feature>
<organism evidence="2 3">
    <name type="scientific">Champsocephalus gunnari</name>
    <name type="common">Mackerel icefish</name>
    <dbReference type="NCBI Taxonomy" id="52237"/>
    <lineage>
        <taxon>Eukaryota</taxon>
        <taxon>Metazoa</taxon>
        <taxon>Chordata</taxon>
        <taxon>Craniata</taxon>
        <taxon>Vertebrata</taxon>
        <taxon>Euteleostomi</taxon>
        <taxon>Actinopterygii</taxon>
        <taxon>Neopterygii</taxon>
        <taxon>Teleostei</taxon>
        <taxon>Neoteleostei</taxon>
        <taxon>Acanthomorphata</taxon>
        <taxon>Eupercaria</taxon>
        <taxon>Perciformes</taxon>
        <taxon>Notothenioidei</taxon>
        <taxon>Channichthyidae</taxon>
        <taxon>Champsocephalus</taxon>
    </lineage>
</organism>
<feature type="compositionally biased region" description="Polar residues" evidence="1">
    <location>
        <begin position="274"/>
        <end position="297"/>
    </location>
</feature>
<dbReference type="GO" id="GO:0035195">
    <property type="term" value="P:miRNA-mediated post-transcriptional gene silencing"/>
    <property type="evidence" value="ECO:0007669"/>
    <property type="project" value="TreeGrafter"/>
</dbReference>
<protein>
    <submittedName>
        <fullName evidence="2">Uncharacterized protein</fullName>
    </submittedName>
</protein>
<dbReference type="InterPro" id="IPR052068">
    <property type="entry name" value="GW182_domain"/>
</dbReference>
<dbReference type="GO" id="GO:0060213">
    <property type="term" value="P:positive regulation of nuclear-transcribed mRNA poly(A) tail shortening"/>
    <property type="evidence" value="ECO:0007669"/>
    <property type="project" value="TreeGrafter"/>
</dbReference>
<dbReference type="Proteomes" id="UP001331515">
    <property type="component" value="Unassembled WGS sequence"/>
</dbReference>
<dbReference type="EMBL" id="JAURVH010001530">
    <property type="protein sequence ID" value="KAK5905636.1"/>
    <property type="molecule type" value="Genomic_DNA"/>
</dbReference>
<comment type="caution">
    <text evidence="2">The sequence shown here is derived from an EMBL/GenBank/DDBJ whole genome shotgun (WGS) entry which is preliminary data.</text>
</comment>
<feature type="region of interest" description="Disordered" evidence="1">
    <location>
        <begin position="1"/>
        <end position="134"/>
    </location>
</feature>
<name>A0AAN8CKP8_CHAGU</name>
<feature type="compositionally biased region" description="Basic and acidic residues" evidence="1">
    <location>
        <begin position="666"/>
        <end position="676"/>
    </location>
</feature>
<dbReference type="PANTHER" id="PTHR13020:SF32">
    <property type="entry name" value="TRINUCLEOTIDE REPEAT-CONTAINING GENE 6B PROTEIN"/>
    <property type="match status" value="1"/>
</dbReference>
<feature type="region of interest" description="Disordered" evidence="1">
    <location>
        <begin position="234"/>
        <end position="458"/>
    </location>
</feature>
<keyword evidence="3" id="KW-1185">Reference proteome</keyword>
<evidence type="ECO:0000256" key="1">
    <source>
        <dbReference type="SAM" id="MobiDB-lite"/>
    </source>
</evidence>
<dbReference type="GO" id="GO:0005654">
    <property type="term" value="C:nucleoplasm"/>
    <property type="evidence" value="ECO:0007669"/>
    <property type="project" value="TreeGrafter"/>
</dbReference>
<sequence length="770" mass="78021">MEDKKRKKDDKRKREASQKVTEQKNKVPDLTKPAVVQSPATQSSSASPSPGPAPSASPSPATTLGPGSAATPSQGGNNAKRLAVANGQPTSNTISSSTAGGPGAAGNGSSSASSGGGAPAPQQQQQARYMPREVPPRFRCQQDHKVLLKRGQPPLSSMLLGGGGGGVGDGPNANMAAVSDPGAAAASLALTSSSVAASTTTSNYANSMWGASSGSQTSSQGREKVIVDGNDLEEWPSIAGNEGGGGASFTVAVGGGASSSNNNNNVMPVNSISASGNQSSPTSSFSLPNECMQSSNGVAWGTAASPGHLSGGGAVAAAGSPLPPPTPSSLSKASAVPGSHEASGPVDGSSSSGIPGANFNPNANPSAWPALVQQEGEGAPSSFHHQGPAGSLSANNPPLPGPGGRGSRETERWVGGSGTANQRDQKSQVGGKELGEEWTVEEARVGETTASPPPGEASLLTLQLTPKRVTQGLTDGRGAELVDSELLKEITGPRVGGIRVPLVGRVLGVVLGTAAKPPGYLREGGGHREVEVEIGEGAPLLPLVELLQQARGSVESAAVTAAAVGAAQLETPLHPLPPPPLPQQQQPPPLRLELGTIRKGRVKQGSGEVGDREHREGPPPVAEIPEVGTGEVTVVLLSTLHLTLKLPYRPCSAGPTWIPGSCPTRDGAKHRSDKTRPGTLRSTEGRVKVDRRQLQRSTPPLLPVVPLSTRVDPGLKSMNLLGVRGSILPWVPPQGPQGPQEERAGRAAATVAVVGHLSLGEPHHRLQATT</sequence>
<dbReference type="PANTHER" id="PTHR13020">
    <property type="entry name" value="TRINUCLEOTIDE REPEAT-CONTAINING GENE 6"/>
    <property type="match status" value="1"/>
</dbReference>
<proteinExistence type="predicted"/>
<dbReference type="AlphaFoldDB" id="A0AAN8CKP8"/>
<accession>A0AAN8CKP8</accession>
<feature type="region of interest" description="Disordered" evidence="1">
    <location>
        <begin position="658"/>
        <end position="685"/>
    </location>
</feature>
<feature type="compositionally biased region" description="Basic residues" evidence="1">
    <location>
        <begin position="1"/>
        <end position="11"/>
    </location>
</feature>
<feature type="compositionally biased region" description="Low complexity" evidence="1">
    <location>
        <begin position="258"/>
        <end position="273"/>
    </location>
</feature>
<reference evidence="2 3" key="1">
    <citation type="journal article" date="2023" name="Mol. Biol. Evol.">
        <title>Genomics of Secondarily Temperate Adaptation in the Only Non-Antarctic Icefish.</title>
        <authorList>
            <person name="Rivera-Colon A.G."/>
            <person name="Rayamajhi N."/>
            <person name="Minhas B.F."/>
            <person name="Madrigal G."/>
            <person name="Bilyk K.T."/>
            <person name="Yoon V."/>
            <person name="Hune M."/>
            <person name="Gregory S."/>
            <person name="Cheng C.H.C."/>
            <person name="Catchen J.M."/>
        </authorList>
    </citation>
    <scope>NUCLEOTIDE SEQUENCE [LARGE SCALE GENOMIC DNA]</scope>
    <source>
        <tissue evidence="2">White muscle</tissue>
    </source>
</reference>
<gene>
    <name evidence="2" type="ORF">CgunFtcFv8_001575</name>
</gene>
<feature type="compositionally biased region" description="Gly residues" evidence="1">
    <location>
        <begin position="241"/>
        <end position="257"/>
    </location>
</feature>
<evidence type="ECO:0000313" key="3">
    <source>
        <dbReference type="Proteomes" id="UP001331515"/>
    </source>
</evidence>
<evidence type="ECO:0000313" key="2">
    <source>
        <dbReference type="EMBL" id="KAK5905636.1"/>
    </source>
</evidence>
<feature type="compositionally biased region" description="Basic and acidic residues" evidence="1">
    <location>
        <begin position="12"/>
        <end position="29"/>
    </location>
</feature>
<feature type="compositionally biased region" description="Low complexity" evidence="1">
    <location>
        <begin position="107"/>
        <end position="127"/>
    </location>
</feature>
<feature type="region of interest" description="Disordered" evidence="1">
    <location>
        <begin position="595"/>
        <end position="625"/>
    </location>
</feature>